<accession>A0A429Y2W6</accession>
<dbReference type="EMBL" id="QYTV02000003">
    <property type="protein sequence ID" value="RST75560.1"/>
    <property type="molecule type" value="Genomic_DNA"/>
</dbReference>
<gene>
    <name evidence="1" type="ORF">D4T97_010020</name>
</gene>
<dbReference type="AlphaFoldDB" id="A0A429Y2W6"/>
<sequence length="92" mass="10592">MIKKVKENVSEGIIDYIADIKSNYFDTGMDVLKRHFKKVDGVKVLRKGDPSKTLTSAMLIINERGRPTYEVSFTAIFNDLVKVRIQDMKRAR</sequence>
<dbReference type="Proteomes" id="UP000287156">
    <property type="component" value="Unassembled WGS sequence"/>
</dbReference>
<proteinExistence type="predicted"/>
<organism evidence="1 2">
    <name type="scientific">Siminovitchia acidinfaciens</name>
    <dbReference type="NCBI Taxonomy" id="2321395"/>
    <lineage>
        <taxon>Bacteria</taxon>
        <taxon>Bacillati</taxon>
        <taxon>Bacillota</taxon>
        <taxon>Bacilli</taxon>
        <taxon>Bacillales</taxon>
        <taxon>Bacillaceae</taxon>
        <taxon>Siminovitchia</taxon>
    </lineage>
</organism>
<protein>
    <submittedName>
        <fullName evidence="1">Uncharacterized protein</fullName>
    </submittedName>
</protein>
<evidence type="ECO:0000313" key="2">
    <source>
        <dbReference type="Proteomes" id="UP000287156"/>
    </source>
</evidence>
<comment type="caution">
    <text evidence="1">The sequence shown here is derived from an EMBL/GenBank/DDBJ whole genome shotgun (WGS) entry which is preliminary data.</text>
</comment>
<dbReference type="RefSeq" id="WP_126050196.1">
    <property type="nucleotide sequence ID" value="NZ_QYTV02000003.1"/>
</dbReference>
<reference evidence="1" key="1">
    <citation type="submission" date="2018-12" db="EMBL/GenBank/DDBJ databases">
        <authorList>
            <person name="Sun L."/>
            <person name="Chen Z."/>
        </authorList>
    </citation>
    <scope>NUCLEOTIDE SEQUENCE [LARGE SCALE GENOMIC DNA]</scope>
    <source>
        <strain evidence="1">3-2-2</strain>
    </source>
</reference>
<name>A0A429Y2W6_9BACI</name>
<keyword evidence="2" id="KW-1185">Reference proteome</keyword>
<evidence type="ECO:0000313" key="1">
    <source>
        <dbReference type="EMBL" id="RST75560.1"/>
    </source>
</evidence>